<comment type="caution">
    <text evidence="3">The sequence shown here is derived from an EMBL/GenBank/DDBJ whole genome shotgun (WGS) entry which is preliminary data.</text>
</comment>
<feature type="compositionally biased region" description="Polar residues" evidence="1">
    <location>
        <begin position="488"/>
        <end position="514"/>
    </location>
</feature>
<feature type="region of interest" description="Disordered" evidence="1">
    <location>
        <begin position="1"/>
        <end position="30"/>
    </location>
</feature>
<dbReference type="PANTHER" id="PTHR33418">
    <property type="entry name" value="HELICASE-ASSOCIATED"/>
    <property type="match status" value="1"/>
</dbReference>
<feature type="region of interest" description="Disordered" evidence="1">
    <location>
        <begin position="763"/>
        <end position="783"/>
    </location>
</feature>
<evidence type="ECO:0000259" key="2">
    <source>
        <dbReference type="Pfam" id="PF03457"/>
    </source>
</evidence>
<reference evidence="3 4" key="1">
    <citation type="journal article" date="2021" name="Sci. Rep.">
        <title>The genome of the diatom Chaetoceros tenuissimus carries an ancient integrated fragment of an extant virus.</title>
        <authorList>
            <person name="Hongo Y."/>
            <person name="Kimura K."/>
            <person name="Takaki Y."/>
            <person name="Yoshida Y."/>
            <person name="Baba S."/>
            <person name="Kobayashi G."/>
            <person name="Nagasaki K."/>
            <person name="Hano T."/>
            <person name="Tomaru Y."/>
        </authorList>
    </citation>
    <scope>NUCLEOTIDE SEQUENCE [LARGE SCALE GENOMIC DNA]</scope>
    <source>
        <strain evidence="3 4">NIES-3715</strain>
    </source>
</reference>
<evidence type="ECO:0000313" key="4">
    <source>
        <dbReference type="Proteomes" id="UP001054902"/>
    </source>
</evidence>
<dbReference type="Gene3D" id="6.10.140.530">
    <property type="match status" value="7"/>
</dbReference>
<feature type="region of interest" description="Disordered" evidence="1">
    <location>
        <begin position="77"/>
        <end position="98"/>
    </location>
</feature>
<feature type="domain" description="Helicase-associated" evidence="2">
    <location>
        <begin position="570"/>
        <end position="635"/>
    </location>
</feature>
<dbReference type="InterPro" id="IPR005114">
    <property type="entry name" value="Helicase_assoc"/>
</dbReference>
<feature type="domain" description="Helicase-associated" evidence="2">
    <location>
        <begin position="206"/>
        <end position="286"/>
    </location>
</feature>
<feature type="domain" description="Helicase-associated" evidence="2">
    <location>
        <begin position="644"/>
        <end position="686"/>
    </location>
</feature>
<feature type="domain" description="Helicase-associated" evidence="2">
    <location>
        <begin position="107"/>
        <end position="183"/>
    </location>
</feature>
<proteinExistence type="predicted"/>
<feature type="region of interest" description="Disordered" evidence="1">
    <location>
        <begin position="480"/>
        <end position="566"/>
    </location>
</feature>
<feature type="compositionally biased region" description="Low complexity" evidence="1">
    <location>
        <begin position="547"/>
        <end position="561"/>
    </location>
</feature>
<dbReference type="EMBL" id="BLLK01000022">
    <property type="protein sequence ID" value="GFH46766.1"/>
    <property type="molecule type" value="Genomic_DNA"/>
</dbReference>
<name>A0AAD3CJ04_9STRA</name>
<feature type="domain" description="Helicase-associated" evidence="2">
    <location>
        <begin position="307"/>
        <end position="386"/>
    </location>
</feature>
<sequence>MASLNFNIDGQGESSEGNDATKYSHTYEEHRQQLPPPININHLFQPNEFGTFADRGPLFYDYAAPNIYDYAYNDIDQQQDDPDQQHQVFDDSNEKDSNIHTISNAKTDAWTKKFNLLEQFKAEKGHSNVPLLSIENKSLGKWVNKQRELYKKYTHNLTIENVSKKLPCALTDERIKRLNDIGFVWVVGKGQHAKLQGIFESSESHARNWEENYSKLKQFQENFGHVNIDIVSFDTLSADNSTEVDVRALSRWLNAQKKKYMEVQDGKLTAGEALQTRFERLSSLGVVFASSEYSSTSQPTRVRNHFDENWDKKYQELCHYFQMYGHANVSSTDKNFASLARWVSTQREQYKVQSLEKKSHQKPGNQALPQSGLSDEKIRLLENIGFSFSMQNTLWDQRYAELEDYKRVKGHTNVSHLENRGLYEWSKHQQRYFKDYMQGRMASSILMTPEKVQKLEKIGFDWQYHFEPLSKKELQNVLSRAKEKKKNGNSQNSLKKQADFSSDVETTQLAQLESVNPLDESQLENETRETDALDDLIPIDSKKLDMNSSNLSNNTSSINNSLHKKGTKPKVWDEKFNQLLIFHAEHGHCRVPKNHENQKLRTWIKVQREDFKNFQDGKSSPMSEYRINKLQSIGFEWSIKENSDSAWMKKFDMLKQFHEENGHVDVPQAYAANRPLGKWVSKQRFNVGRGNGREKSWNISFGCLVEFKDKYGHTNVPLCYDDLGKWVYEQRLAMWRGTLAKTRLKKLQSINFSFHVKPIKRSRANATNSHAAPVSKKTRFGPD</sequence>
<organism evidence="3 4">
    <name type="scientific">Chaetoceros tenuissimus</name>
    <dbReference type="NCBI Taxonomy" id="426638"/>
    <lineage>
        <taxon>Eukaryota</taxon>
        <taxon>Sar</taxon>
        <taxon>Stramenopiles</taxon>
        <taxon>Ochrophyta</taxon>
        <taxon>Bacillariophyta</taxon>
        <taxon>Coscinodiscophyceae</taxon>
        <taxon>Chaetocerotophycidae</taxon>
        <taxon>Chaetocerotales</taxon>
        <taxon>Chaetocerotaceae</taxon>
        <taxon>Chaetoceros</taxon>
    </lineage>
</organism>
<feature type="compositionally biased region" description="Basic and acidic residues" evidence="1">
    <location>
        <begin position="88"/>
        <end position="98"/>
    </location>
</feature>
<protein>
    <recommendedName>
        <fullName evidence="2">Helicase-associated domain-containing protein</fullName>
    </recommendedName>
</protein>
<dbReference type="Pfam" id="PF03457">
    <property type="entry name" value="HA"/>
    <property type="match status" value="7"/>
</dbReference>
<feature type="domain" description="Helicase-associated" evidence="2">
    <location>
        <begin position="394"/>
        <end position="460"/>
    </location>
</feature>
<keyword evidence="4" id="KW-1185">Reference proteome</keyword>
<feature type="compositionally biased region" description="Polar residues" evidence="1">
    <location>
        <begin position="1"/>
        <end position="24"/>
    </location>
</feature>
<dbReference type="AlphaFoldDB" id="A0AAD3CJ04"/>
<gene>
    <name evidence="3" type="ORF">CTEN210_03240</name>
</gene>
<accession>A0AAD3CJ04</accession>
<feature type="domain" description="Helicase-associated" evidence="2">
    <location>
        <begin position="694"/>
        <end position="752"/>
    </location>
</feature>
<evidence type="ECO:0000313" key="3">
    <source>
        <dbReference type="EMBL" id="GFH46766.1"/>
    </source>
</evidence>
<dbReference type="Proteomes" id="UP001054902">
    <property type="component" value="Unassembled WGS sequence"/>
</dbReference>
<evidence type="ECO:0000256" key="1">
    <source>
        <dbReference type="SAM" id="MobiDB-lite"/>
    </source>
</evidence>
<dbReference type="PANTHER" id="PTHR33418:SF1">
    <property type="entry name" value="HELICASE-ASSOCIATED DOMAIN-CONTAINING PROTEIN"/>
    <property type="match status" value="1"/>
</dbReference>